<proteinExistence type="predicted"/>
<organism evidence="1 2">
    <name type="scientific">Nocardia jiangsuensis</name>
    <dbReference type="NCBI Taxonomy" id="1691563"/>
    <lineage>
        <taxon>Bacteria</taxon>
        <taxon>Bacillati</taxon>
        <taxon>Actinomycetota</taxon>
        <taxon>Actinomycetes</taxon>
        <taxon>Mycobacteriales</taxon>
        <taxon>Nocardiaceae</taxon>
        <taxon>Nocardia</taxon>
    </lineage>
</organism>
<name>A0ABV8DMP4_9NOCA</name>
<sequence length="220" mass="23388">MKLVHALWGPGELLGDAARTGLRTAGATRIQVNLADAAVAGALLRLTTFDEPVAAVVATEIPDEAAGALVSAVLTGFAERVAGWWVEEHLPLPPPAVPPGERAPGLANIAFLRRPAELPYAEWRSAWLEQHTAVAIETQATFGYVQNRVLGPATDGAPELAAIVEELFPIEALTDPHAFYGSGGDDAELHRRTGRMLRSVATFGADRDLDVVPTSRYLLA</sequence>
<evidence type="ECO:0000313" key="2">
    <source>
        <dbReference type="Proteomes" id="UP001595696"/>
    </source>
</evidence>
<reference evidence="2" key="1">
    <citation type="journal article" date="2019" name="Int. J. Syst. Evol. Microbiol.">
        <title>The Global Catalogue of Microorganisms (GCM) 10K type strain sequencing project: providing services to taxonomists for standard genome sequencing and annotation.</title>
        <authorList>
            <consortium name="The Broad Institute Genomics Platform"/>
            <consortium name="The Broad Institute Genome Sequencing Center for Infectious Disease"/>
            <person name="Wu L."/>
            <person name="Ma J."/>
        </authorList>
    </citation>
    <scope>NUCLEOTIDE SEQUENCE [LARGE SCALE GENOMIC DNA]</scope>
    <source>
        <strain evidence="2">CGMCC 4.7330</strain>
    </source>
</reference>
<dbReference type="Proteomes" id="UP001595696">
    <property type="component" value="Unassembled WGS sequence"/>
</dbReference>
<keyword evidence="2" id="KW-1185">Reference proteome</keyword>
<protein>
    <recommendedName>
        <fullName evidence="3">EthD domain-containing protein</fullName>
    </recommendedName>
</protein>
<evidence type="ECO:0000313" key="1">
    <source>
        <dbReference type="EMBL" id="MFC3961113.1"/>
    </source>
</evidence>
<gene>
    <name evidence="1" type="ORF">ACFO0B_03835</name>
</gene>
<dbReference type="InterPro" id="IPR011008">
    <property type="entry name" value="Dimeric_a/b-barrel"/>
</dbReference>
<comment type="caution">
    <text evidence="1">The sequence shown here is derived from an EMBL/GenBank/DDBJ whole genome shotgun (WGS) entry which is preliminary data.</text>
</comment>
<dbReference type="SUPFAM" id="SSF54909">
    <property type="entry name" value="Dimeric alpha+beta barrel"/>
    <property type="match status" value="1"/>
</dbReference>
<evidence type="ECO:0008006" key="3">
    <source>
        <dbReference type="Google" id="ProtNLM"/>
    </source>
</evidence>
<dbReference type="RefSeq" id="WP_378611125.1">
    <property type="nucleotide sequence ID" value="NZ_JBHSAX010000004.1"/>
</dbReference>
<accession>A0ABV8DMP4</accession>
<dbReference type="EMBL" id="JBHSAX010000004">
    <property type="protein sequence ID" value="MFC3961113.1"/>
    <property type="molecule type" value="Genomic_DNA"/>
</dbReference>